<reference evidence="1" key="1">
    <citation type="submission" date="2022-12" db="EMBL/GenBank/DDBJ databases">
        <authorList>
            <person name="Webb A."/>
        </authorList>
    </citation>
    <scope>NUCLEOTIDE SEQUENCE</scope>
    <source>
        <strain evidence="1">Pd1</strain>
    </source>
</reference>
<keyword evidence="2" id="KW-1185">Reference proteome</keyword>
<dbReference type="AlphaFoldDB" id="A0AAV0V4P5"/>
<accession>A0AAV0V4P5</accession>
<comment type="caution">
    <text evidence="1">The sequence shown here is derived from an EMBL/GenBank/DDBJ whole genome shotgun (WGS) entry which is preliminary data.</text>
</comment>
<evidence type="ECO:0000313" key="1">
    <source>
        <dbReference type="EMBL" id="CAI5743488.1"/>
    </source>
</evidence>
<name>A0AAV0V4P5_9STRA</name>
<protein>
    <submittedName>
        <fullName evidence="1">Uncharacterized protein</fullName>
    </submittedName>
</protein>
<proteinExistence type="predicted"/>
<dbReference type="EMBL" id="CANTFM010001881">
    <property type="protein sequence ID" value="CAI5743488.1"/>
    <property type="molecule type" value="Genomic_DNA"/>
</dbReference>
<sequence>MVLTVESHIHVNPHHLEYRPKNGQQHETHPRMTYSGTDGMDANAPVFKQGGGGYNLQHTSRPYNGPMGYSSAYPMGGQPGISRGPPGHSHHHQSRMRGPLRGAMQQQQQSHICLEGVI</sequence>
<organism evidence="1 2">
    <name type="scientific">Peronospora destructor</name>
    <dbReference type="NCBI Taxonomy" id="86335"/>
    <lineage>
        <taxon>Eukaryota</taxon>
        <taxon>Sar</taxon>
        <taxon>Stramenopiles</taxon>
        <taxon>Oomycota</taxon>
        <taxon>Peronosporomycetes</taxon>
        <taxon>Peronosporales</taxon>
        <taxon>Peronosporaceae</taxon>
        <taxon>Peronospora</taxon>
    </lineage>
</organism>
<evidence type="ECO:0000313" key="2">
    <source>
        <dbReference type="Proteomes" id="UP001162029"/>
    </source>
</evidence>
<dbReference type="Proteomes" id="UP001162029">
    <property type="component" value="Unassembled WGS sequence"/>
</dbReference>
<gene>
    <name evidence="1" type="ORF">PDE001_LOCUS8736</name>
</gene>